<evidence type="ECO:0000313" key="6">
    <source>
        <dbReference type="Proteomes" id="UP001501153"/>
    </source>
</evidence>
<organism evidence="5 6">
    <name type="scientific">Hymenobacter saemangeumensis</name>
    <dbReference type="NCBI Taxonomy" id="1084522"/>
    <lineage>
        <taxon>Bacteria</taxon>
        <taxon>Pseudomonadati</taxon>
        <taxon>Bacteroidota</taxon>
        <taxon>Cytophagia</taxon>
        <taxon>Cytophagales</taxon>
        <taxon>Hymenobacteraceae</taxon>
        <taxon>Hymenobacter</taxon>
    </lineage>
</organism>
<dbReference type="InterPro" id="IPR006683">
    <property type="entry name" value="Thioestr_dom"/>
</dbReference>
<evidence type="ECO:0000313" key="5">
    <source>
        <dbReference type="EMBL" id="GAA4354850.1"/>
    </source>
</evidence>
<keyword evidence="2" id="KW-0378">Hydrolase</keyword>
<dbReference type="InterPro" id="IPR029069">
    <property type="entry name" value="HotDog_dom_sf"/>
</dbReference>
<dbReference type="EMBL" id="BAABGZ010000017">
    <property type="protein sequence ID" value="GAA4354850.1"/>
    <property type="molecule type" value="Genomic_DNA"/>
</dbReference>
<comment type="similarity">
    <text evidence="1">Belongs to the thioesterase PaaI family.</text>
</comment>
<dbReference type="CDD" id="cd03443">
    <property type="entry name" value="PaaI_thioesterase"/>
    <property type="match status" value="1"/>
</dbReference>
<feature type="compositionally biased region" description="Polar residues" evidence="3">
    <location>
        <begin position="1"/>
        <end position="28"/>
    </location>
</feature>
<dbReference type="Pfam" id="PF03061">
    <property type="entry name" value="4HBT"/>
    <property type="match status" value="1"/>
</dbReference>
<gene>
    <name evidence="5" type="ORF">GCM10023185_17070</name>
</gene>
<sequence>MAQMFAQRTQQVLPQLTSTEQETSNQKPTPLMNLDKVKAWMAARPTLADSLGIEVTELTDDYLEGRMPVDGRTHQPMGLLHGGASVALAETLGSIAASLRVDPSKQATVGLEINANHIRGVREGWVRGRATALHVGRSTQVWEIRITHEETGALVCISRITMAVIDLPASGKAA</sequence>
<dbReference type="PANTHER" id="PTHR43240">
    <property type="entry name" value="1,4-DIHYDROXY-2-NAPHTHOYL-COA THIOESTERASE 1"/>
    <property type="match status" value="1"/>
</dbReference>
<dbReference type="InterPro" id="IPR003736">
    <property type="entry name" value="PAAI_dom"/>
</dbReference>
<evidence type="ECO:0000256" key="1">
    <source>
        <dbReference type="ARBA" id="ARBA00008324"/>
    </source>
</evidence>
<feature type="region of interest" description="Disordered" evidence="3">
    <location>
        <begin position="1"/>
        <end position="30"/>
    </location>
</feature>
<name>A0ABP8IAQ9_9BACT</name>
<dbReference type="Gene3D" id="3.10.129.10">
    <property type="entry name" value="Hotdog Thioesterase"/>
    <property type="match status" value="1"/>
</dbReference>
<evidence type="ECO:0000256" key="2">
    <source>
        <dbReference type="ARBA" id="ARBA00022801"/>
    </source>
</evidence>
<comment type="caution">
    <text evidence="5">The sequence shown here is derived from an EMBL/GenBank/DDBJ whole genome shotgun (WGS) entry which is preliminary data.</text>
</comment>
<keyword evidence="6" id="KW-1185">Reference proteome</keyword>
<reference evidence="6" key="1">
    <citation type="journal article" date="2019" name="Int. J. Syst. Evol. Microbiol.">
        <title>The Global Catalogue of Microorganisms (GCM) 10K type strain sequencing project: providing services to taxonomists for standard genome sequencing and annotation.</title>
        <authorList>
            <consortium name="The Broad Institute Genomics Platform"/>
            <consortium name="The Broad Institute Genome Sequencing Center for Infectious Disease"/>
            <person name="Wu L."/>
            <person name="Ma J."/>
        </authorList>
    </citation>
    <scope>NUCLEOTIDE SEQUENCE [LARGE SCALE GENOMIC DNA]</scope>
    <source>
        <strain evidence="6">JCM 17923</strain>
    </source>
</reference>
<feature type="domain" description="Thioesterase" evidence="4">
    <location>
        <begin position="77"/>
        <end position="152"/>
    </location>
</feature>
<dbReference type="NCBIfam" id="TIGR00369">
    <property type="entry name" value="unchar_dom_1"/>
    <property type="match status" value="1"/>
</dbReference>
<dbReference type="SUPFAM" id="SSF54637">
    <property type="entry name" value="Thioesterase/thiol ester dehydrase-isomerase"/>
    <property type="match status" value="1"/>
</dbReference>
<dbReference type="Proteomes" id="UP001501153">
    <property type="component" value="Unassembled WGS sequence"/>
</dbReference>
<accession>A0ABP8IAQ9</accession>
<dbReference type="PANTHER" id="PTHR43240:SF5">
    <property type="entry name" value="1,4-DIHYDROXY-2-NAPHTHOYL-COA THIOESTERASE 1"/>
    <property type="match status" value="1"/>
</dbReference>
<evidence type="ECO:0000259" key="4">
    <source>
        <dbReference type="Pfam" id="PF03061"/>
    </source>
</evidence>
<evidence type="ECO:0000256" key="3">
    <source>
        <dbReference type="SAM" id="MobiDB-lite"/>
    </source>
</evidence>
<proteinExistence type="inferred from homology"/>
<protein>
    <submittedName>
        <fullName evidence="5">Hotdog fold thioesterase</fullName>
    </submittedName>
</protein>